<keyword evidence="2" id="KW-1185">Reference proteome</keyword>
<evidence type="ECO:0000313" key="1">
    <source>
        <dbReference type="EMBL" id="SDO75669.1"/>
    </source>
</evidence>
<dbReference type="RefSeq" id="WP_089965155.1">
    <property type="nucleotide sequence ID" value="NZ_FNJM01000001.1"/>
</dbReference>
<sequence>MSKINFDKLSYREIEQRYIDNNIQGQYRFRNAEEVKDVFGWDFRSIRGMKELSEADEELAEKLICNYLNGWGLGQRHEQRPMSIKKESKWFKVTFKDNGYSYLYFNGSIG</sequence>
<dbReference type="EMBL" id="FNJM01000001">
    <property type="protein sequence ID" value="SDO75669.1"/>
    <property type="molecule type" value="Genomic_DNA"/>
</dbReference>
<dbReference type="STRING" id="94869.SAMN04488529_101329"/>
<protein>
    <submittedName>
        <fullName evidence="1">Uncharacterized protein</fullName>
    </submittedName>
</protein>
<dbReference type="OrthoDB" id="1913096at2"/>
<dbReference type="Proteomes" id="UP000198597">
    <property type="component" value="Unassembled WGS sequence"/>
</dbReference>
<evidence type="ECO:0000313" key="2">
    <source>
        <dbReference type="Proteomes" id="UP000198597"/>
    </source>
</evidence>
<name>A0A1H0M5E2_9CLOT</name>
<dbReference type="AlphaFoldDB" id="A0A1H0M5E2"/>
<organism evidence="1 2">
    <name type="scientific">Clostridium gasigenes</name>
    <dbReference type="NCBI Taxonomy" id="94869"/>
    <lineage>
        <taxon>Bacteria</taxon>
        <taxon>Bacillati</taxon>
        <taxon>Bacillota</taxon>
        <taxon>Clostridia</taxon>
        <taxon>Eubacteriales</taxon>
        <taxon>Clostridiaceae</taxon>
        <taxon>Clostridium</taxon>
    </lineage>
</organism>
<accession>A0A1H0M5E2</accession>
<gene>
    <name evidence="1" type="ORF">SAMN04488529_101329</name>
</gene>
<reference evidence="1 2" key="1">
    <citation type="submission" date="2016-10" db="EMBL/GenBank/DDBJ databases">
        <authorList>
            <person name="de Groot N.N."/>
        </authorList>
    </citation>
    <scope>NUCLEOTIDE SEQUENCE [LARGE SCALE GENOMIC DNA]</scope>
    <source>
        <strain evidence="1 2">DSM 12272</strain>
    </source>
</reference>
<proteinExistence type="predicted"/>